<dbReference type="InterPro" id="IPR019050">
    <property type="entry name" value="FDF_dom"/>
</dbReference>
<protein>
    <recommendedName>
        <fullName evidence="3">Enhancer of mRNA-decapping protein 3</fullName>
    </recommendedName>
</protein>
<feature type="compositionally biased region" description="Polar residues" evidence="5">
    <location>
        <begin position="201"/>
        <end position="210"/>
    </location>
</feature>
<evidence type="ECO:0000313" key="8">
    <source>
        <dbReference type="Proteomes" id="UP000245609"/>
    </source>
</evidence>
<dbReference type="Pfam" id="PF03853">
    <property type="entry name" value="YjeF_N"/>
    <property type="match status" value="1"/>
</dbReference>
<feature type="region of interest" description="Disordered" evidence="5">
    <location>
        <begin position="711"/>
        <end position="735"/>
    </location>
</feature>
<evidence type="ECO:0000313" key="7">
    <source>
        <dbReference type="EMBL" id="PVV01202.1"/>
    </source>
</evidence>
<dbReference type="Proteomes" id="UP000245609">
    <property type="component" value="Unassembled WGS sequence"/>
</dbReference>
<feature type="compositionally biased region" description="Polar residues" evidence="5">
    <location>
        <begin position="176"/>
        <end position="187"/>
    </location>
</feature>
<evidence type="ECO:0000256" key="3">
    <source>
        <dbReference type="ARBA" id="ARBA00015797"/>
    </source>
</evidence>
<reference evidence="7 8" key="1">
    <citation type="journal article" date="2018" name="MBio">
        <title>Comparative Genomics Reveals the Core Gene Toolbox for the Fungus-Insect Symbiosis.</title>
        <authorList>
            <person name="Wang Y."/>
            <person name="Stata M."/>
            <person name="Wang W."/>
            <person name="Stajich J.E."/>
            <person name="White M.M."/>
            <person name="Moncalvo J.M."/>
        </authorList>
    </citation>
    <scope>NUCLEOTIDE SEQUENCE [LARGE SCALE GENOMIC DNA]</scope>
    <source>
        <strain evidence="7 8">SC-DP-2</strain>
    </source>
</reference>
<dbReference type="PANTHER" id="PTHR13612">
    <property type="entry name" value="ENHANCER OF MRNA-DECAPPING PROTEIN 3"/>
    <property type="match status" value="1"/>
</dbReference>
<comment type="similarity">
    <text evidence="2">Belongs to the EDC3 family.</text>
</comment>
<dbReference type="GO" id="GO:0031087">
    <property type="term" value="P:deadenylation-independent decapping of nuclear-transcribed mRNA"/>
    <property type="evidence" value="ECO:0007669"/>
    <property type="project" value="TreeGrafter"/>
</dbReference>
<evidence type="ECO:0000256" key="4">
    <source>
        <dbReference type="ARBA" id="ARBA00022490"/>
    </source>
</evidence>
<dbReference type="PANTHER" id="PTHR13612:SF0">
    <property type="entry name" value="ENHANCER OF MRNA-DECAPPING PROTEIN 3"/>
    <property type="match status" value="1"/>
</dbReference>
<dbReference type="SMART" id="SM01199">
    <property type="entry name" value="FDF"/>
    <property type="match status" value="1"/>
</dbReference>
<accession>A0A2T9Z9G8</accession>
<dbReference type="Gene3D" id="3.40.50.10260">
    <property type="entry name" value="YjeF N-terminal domain"/>
    <property type="match status" value="1"/>
</dbReference>
<dbReference type="AlphaFoldDB" id="A0A2T9Z9G8"/>
<dbReference type="OrthoDB" id="5598258at2759"/>
<organism evidence="7 8">
    <name type="scientific">Smittium megazygosporum</name>
    <dbReference type="NCBI Taxonomy" id="133381"/>
    <lineage>
        <taxon>Eukaryota</taxon>
        <taxon>Fungi</taxon>
        <taxon>Fungi incertae sedis</taxon>
        <taxon>Zoopagomycota</taxon>
        <taxon>Kickxellomycotina</taxon>
        <taxon>Harpellomycetes</taxon>
        <taxon>Harpellales</taxon>
        <taxon>Legeriomycetaceae</taxon>
        <taxon>Smittium</taxon>
    </lineage>
</organism>
<feature type="region of interest" description="Disordered" evidence="5">
    <location>
        <begin position="132"/>
        <end position="227"/>
    </location>
</feature>
<comment type="caution">
    <text evidence="7">The sequence shown here is derived from an EMBL/GenBank/DDBJ whole genome shotgun (WGS) entry which is preliminary data.</text>
</comment>
<dbReference type="InterPro" id="IPR025762">
    <property type="entry name" value="DFDF"/>
</dbReference>
<sequence length="735" mass="80541">MEEQLKVWVKVTFNDSCDNAYAVGRISDVDVDNQKMVLSNVILLTRLDSLLKLPELEIHGSKVSEMESLTPEQVQDVKSKCEKVIAAQTAPTIPKKIDEEKVETTYIDLKDIKKAVPNSFGLDPAILAVTSTPTTAPARPHSSAKKNQKPSYSLHSSSEEDSVSSGSDNLLVPDVNLQNSQQNSIFKKNSKTEKQKGKGNSLVQNKSSSGALKIYPSGNTPRDLSSNKANALFSKNQKKADSWANQDVSKFNDLEFDFEANLKLFDKKKVFDEIRSKDDSDPAILLVNTNKIEKPSGGVNLSSLSSLLNTKNISAPLNDPSIIASSKLSSTINTNNNSSKNGSFVQSSASGVSVEPVPIRSSDFVDANHLTVSQHQWSKIEHLLATRMGIDESLLSEISGKVGSQVALSILNQRKKFLGSDITSQYTFRVLVIPGPGRNGLYGLCCSRFLANLNNVDVFVYNHFENSSSFLVNQKLLQLKVLGVKMFNSFSHLKKRRFDLIIDSLFTPNDPSHISHIASRNKHDLIKHIIQDLNPTPSSSPSSNYDVGSLGQIVTWYRKQNRASKLALDFPTLDFLEISSKSTSSGQTLEKLEFNNLYSAQDHTHPLDNKNGASNNTNEDGSKRHGRESGISELDFELQSDGYTSDVEGLSGTSLFANKTLLCFGMPSSTFSTKIDGHRISDLVGLVEYSSLLADIGIPFSFWQENTTDGTSFDSVGPGSSHPKKSPFSLSEIVA</sequence>
<dbReference type="InterPro" id="IPR036652">
    <property type="entry name" value="YjeF_N_dom_sf"/>
</dbReference>
<evidence type="ECO:0000256" key="2">
    <source>
        <dbReference type="ARBA" id="ARBA00006610"/>
    </source>
</evidence>
<dbReference type="Pfam" id="PF09532">
    <property type="entry name" value="FDF"/>
    <property type="match status" value="1"/>
</dbReference>
<proteinExistence type="inferred from homology"/>
<dbReference type="GO" id="GO:0000932">
    <property type="term" value="C:P-body"/>
    <property type="evidence" value="ECO:0007669"/>
    <property type="project" value="UniProtKB-SubCell"/>
</dbReference>
<keyword evidence="8" id="KW-1185">Reference proteome</keyword>
<evidence type="ECO:0000259" key="6">
    <source>
        <dbReference type="PROSITE" id="PS51512"/>
    </source>
</evidence>
<feature type="domain" description="DFDF" evidence="6">
    <location>
        <begin position="244"/>
        <end position="280"/>
    </location>
</feature>
<name>A0A2T9Z9G8_9FUNG</name>
<dbReference type="EMBL" id="MBFS01001288">
    <property type="protein sequence ID" value="PVV01202.1"/>
    <property type="molecule type" value="Genomic_DNA"/>
</dbReference>
<dbReference type="PROSITE" id="PS51512">
    <property type="entry name" value="DFDF"/>
    <property type="match status" value="1"/>
</dbReference>
<keyword evidence="4" id="KW-0963">Cytoplasm</keyword>
<evidence type="ECO:0000256" key="1">
    <source>
        <dbReference type="ARBA" id="ARBA00004201"/>
    </source>
</evidence>
<dbReference type="GO" id="GO:0033962">
    <property type="term" value="P:P-body assembly"/>
    <property type="evidence" value="ECO:0007669"/>
    <property type="project" value="TreeGrafter"/>
</dbReference>
<dbReference type="InterPro" id="IPR004443">
    <property type="entry name" value="YjeF_N_dom"/>
</dbReference>
<dbReference type="SUPFAM" id="SSF64153">
    <property type="entry name" value="YjeF N-terminal domain-like"/>
    <property type="match status" value="1"/>
</dbReference>
<dbReference type="STRING" id="133381.A0A2T9Z9G8"/>
<evidence type="ECO:0000256" key="5">
    <source>
        <dbReference type="SAM" id="MobiDB-lite"/>
    </source>
</evidence>
<comment type="subcellular location">
    <subcellularLocation>
        <location evidence="1">Cytoplasm</location>
        <location evidence="1">P-body</location>
    </subcellularLocation>
</comment>
<gene>
    <name evidence="7" type="ORF">BB560_004391</name>
</gene>
<feature type="compositionally biased region" description="Polar residues" evidence="5">
    <location>
        <begin position="217"/>
        <end position="227"/>
    </location>
</feature>
<feature type="region of interest" description="Disordered" evidence="5">
    <location>
        <begin position="603"/>
        <end position="628"/>
    </location>
</feature>
<dbReference type="GO" id="GO:0003729">
    <property type="term" value="F:mRNA binding"/>
    <property type="evidence" value="ECO:0007669"/>
    <property type="project" value="TreeGrafter"/>
</dbReference>